<feature type="transmembrane region" description="Helical" evidence="1">
    <location>
        <begin position="310"/>
        <end position="328"/>
    </location>
</feature>
<keyword evidence="1" id="KW-0472">Membrane</keyword>
<evidence type="ECO:0008006" key="4">
    <source>
        <dbReference type="Google" id="ProtNLM"/>
    </source>
</evidence>
<feature type="transmembrane region" description="Helical" evidence="1">
    <location>
        <begin position="30"/>
        <end position="49"/>
    </location>
</feature>
<name>A0A8J3K9T6_9ACTN</name>
<proteinExistence type="predicted"/>
<evidence type="ECO:0000313" key="2">
    <source>
        <dbReference type="EMBL" id="GIF91179.1"/>
    </source>
</evidence>
<dbReference type="Proteomes" id="UP000619293">
    <property type="component" value="Unassembled WGS sequence"/>
</dbReference>
<feature type="transmembrane region" description="Helical" evidence="1">
    <location>
        <begin position="481"/>
        <end position="502"/>
    </location>
</feature>
<feature type="transmembrane region" description="Helical" evidence="1">
    <location>
        <begin position="416"/>
        <end position="439"/>
    </location>
</feature>
<sequence length="517" mass="53336">MSTPDESTTPRLPALVRAEWSGFRSVRGRMAALAVAALAVIALAVLPALSTHSSCSQGPVEVPCPTDPLDPDGRPVSDLFFFAHRPLTGDGSLTARLTSMTGTITYPPPDHDEIVAGVVPWAKTGIIIKDGLGQGSSYAAVLMTGTHGVRMQHDYTHDTAGRPGGVSPQAPRWLRLTRAGDTITGEESADGTSWTPVGTARLAGLPDTVQIGLFATSPGDLTLAPVGLGGSIGQVRFTQAVGSFDNVTTAGGVAAGPWRADTVGELGHTDWEKFHRAPGLVEQGGTLTVTGSGDIGPIGTEGGRTSKDTLVGLFVAMIILVVTAARYATSRPSAGAAPGGRQLAARALVLGGAVFATGLAAVAVSVPLGTKLLRDGGSTVVSASPLTELRVMVGTAVLLALVAVLALALGALLRRAWLAVTVLLAGLVLPYLLVVVPLLPDAVADWLLRLTPAAGFAVLQTLTAYPQVTMHYAPYAGYFPLPWWAGLAVTCAFTAPALGFALRRTPQRPEASPVDWR</sequence>
<accession>A0A8J3K9T6</accession>
<evidence type="ECO:0000313" key="3">
    <source>
        <dbReference type="Proteomes" id="UP000619293"/>
    </source>
</evidence>
<keyword evidence="3" id="KW-1185">Reference proteome</keyword>
<keyword evidence="1" id="KW-1133">Transmembrane helix</keyword>
<dbReference type="EMBL" id="BONG01000029">
    <property type="protein sequence ID" value="GIF91179.1"/>
    <property type="molecule type" value="Genomic_DNA"/>
</dbReference>
<dbReference type="InterPro" id="IPR013320">
    <property type="entry name" value="ConA-like_dom_sf"/>
</dbReference>
<dbReference type="AlphaFoldDB" id="A0A8J3K9T6"/>
<dbReference type="Gene3D" id="2.60.120.200">
    <property type="match status" value="1"/>
</dbReference>
<reference evidence="2 3" key="1">
    <citation type="submission" date="2021-01" db="EMBL/GenBank/DDBJ databases">
        <title>Whole genome shotgun sequence of Catellatospora chokoriensis NBRC 107358.</title>
        <authorList>
            <person name="Komaki H."/>
            <person name="Tamura T."/>
        </authorList>
    </citation>
    <scope>NUCLEOTIDE SEQUENCE [LARGE SCALE GENOMIC DNA]</scope>
    <source>
        <strain evidence="2 3">NBRC 107358</strain>
    </source>
</reference>
<gene>
    <name evidence="2" type="ORF">Cch02nite_46230</name>
</gene>
<organism evidence="2 3">
    <name type="scientific">Catellatospora chokoriensis</name>
    <dbReference type="NCBI Taxonomy" id="310353"/>
    <lineage>
        <taxon>Bacteria</taxon>
        <taxon>Bacillati</taxon>
        <taxon>Actinomycetota</taxon>
        <taxon>Actinomycetes</taxon>
        <taxon>Micromonosporales</taxon>
        <taxon>Micromonosporaceae</taxon>
        <taxon>Catellatospora</taxon>
    </lineage>
</organism>
<evidence type="ECO:0000256" key="1">
    <source>
        <dbReference type="SAM" id="Phobius"/>
    </source>
</evidence>
<feature type="transmembrane region" description="Helical" evidence="1">
    <location>
        <begin position="348"/>
        <end position="369"/>
    </location>
</feature>
<keyword evidence="1" id="KW-0812">Transmembrane</keyword>
<feature type="transmembrane region" description="Helical" evidence="1">
    <location>
        <begin position="389"/>
        <end position="409"/>
    </location>
</feature>
<protein>
    <recommendedName>
        <fullName evidence="4">DUF1349 domain-containing protein</fullName>
    </recommendedName>
</protein>
<dbReference type="SUPFAM" id="SSF49899">
    <property type="entry name" value="Concanavalin A-like lectins/glucanases"/>
    <property type="match status" value="1"/>
</dbReference>
<dbReference type="RefSeq" id="WP_191838809.1">
    <property type="nucleotide sequence ID" value="NZ_BAAALB010000008.1"/>
</dbReference>
<comment type="caution">
    <text evidence="2">The sequence shown here is derived from an EMBL/GenBank/DDBJ whole genome shotgun (WGS) entry which is preliminary data.</text>
</comment>